<dbReference type="Pfam" id="PF20590">
    <property type="entry name" value="DUF6791"/>
    <property type="match status" value="1"/>
</dbReference>
<dbReference type="Proteomes" id="UP000290849">
    <property type="component" value="Unassembled WGS sequence"/>
</dbReference>
<dbReference type="AlphaFoldDB" id="A0A4Q1HJ84"/>
<feature type="domain" description="THIF-type NAD/FAD binding fold" evidence="1">
    <location>
        <begin position="178"/>
        <end position="315"/>
    </location>
</feature>
<dbReference type="RefSeq" id="WP_129152000.1">
    <property type="nucleotide sequence ID" value="NZ_JBHSDO010000012.1"/>
</dbReference>
<protein>
    <submittedName>
        <fullName evidence="3">Thiamine biosynthesis protein ThiF</fullName>
    </submittedName>
</protein>
<sequence length="405" mass="45412">MSSKPIAPDSGLQQLVDAGYEVEMRQQHLLVHRVPYVTADKQVKLGMMVCLYLQSGGSVIPPDNTRGDTHQVWWAGEYPCFADGKPMSQLENEHTRQELFPGCTIDHRFSNKPFGTNGYQDHYQKVTHYANLIQAQARVLEPLATAQTGRLTIAEEGTSVFRYADTASARAEIMTTSARLAMEKVAVVGLGGTGSYVLDQLAKTPIHEIHMFDGDLYMQHNAFRSPGAATAEEIDARQFKTEYFHGKYDAMHRGLKSHPYYLDESNVNELQGFDFVFICVDKGAARKLIFTYLLAQGIPFIDVGMNLQLVKQSMKLLGSCRVTIATPERNDHLEQCVPTDDGDEDVLYRQSIQVADMNALNAQLAVMRWKQHCGFYQADFDTNNMLFSVNMPSLARQVPTVETQP</sequence>
<evidence type="ECO:0000259" key="2">
    <source>
        <dbReference type="Pfam" id="PF20590"/>
    </source>
</evidence>
<dbReference type="OrthoDB" id="8773615at2"/>
<dbReference type="NCBIfam" id="NF004805">
    <property type="entry name" value="PRK06153.1-4"/>
    <property type="match status" value="1"/>
</dbReference>
<proteinExistence type="predicted"/>
<evidence type="ECO:0000313" key="3">
    <source>
        <dbReference type="EMBL" id="RXN86994.1"/>
    </source>
</evidence>
<dbReference type="GO" id="GO:0008641">
    <property type="term" value="F:ubiquitin-like modifier activating enzyme activity"/>
    <property type="evidence" value="ECO:0007669"/>
    <property type="project" value="InterPro"/>
</dbReference>
<dbReference type="InterPro" id="IPR000594">
    <property type="entry name" value="ThiF_NAD_FAD-bd"/>
</dbReference>
<dbReference type="InterPro" id="IPR035985">
    <property type="entry name" value="Ubiquitin-activating_enz"/>
</dbReference>
<keyword evidence="4" id="KW-1185">Reference proteome</keyword>
<dbReference type="InterPro" id="IPR046741">
    <property type="entry name" value="DUF6791"/>
</dbReference>
<dbReference type="SUPFAM" id="SSF69572">
    <property type="entry name" value="Activating enzymes of the ubiquitin-like proteins"/>
    <property type="match status" value="1"/>
</dbReference>
<evidence type="ECO:0000259" key="1">
    <source>
        <dbReference type="Pfam" id="PF00899"/>
    </source>
</evidence>
<dbReference type="Pfam" id="PF00899">
    <property type="entry name" value="ThiF"/>
    <property type="match status" value="1"/>
</dbReference>
<dbReference type="NCBIfam" id="NF004804">
    <property type="entry name" value="PRK06153.1-3"/>
    <property type="match status" value="1"/>
</dbReference>
<feature type="domain" description="DUF6791" evidence="2">
    <location>
        <begin position="11"/>
        <end position="166"/>
    </location>
</feature>
<accession>A0A4Q1HJ84</accession>
<comment type="caution">
    <text evidence="3">The sequence shown here is derived from an EMBL/GenBank/DDBJ whole genome shotgun (WGS) entry which is preliminary data.</text>
</comment>
<reference evidence="3 4" key="1">
    <citation type="journal article" date="2017" name="Int. J. Syst. Evol. Microbiol.">
        <title>Achromobacter aloeverae sp. nov., isolated from the root of Aloe vera (L.) Burm.f.</title>
        <authorList>
            <person name="Kuncharoen N."/>
            <person name="Muramatsu Y."/>
            <person name="Shibata C."/>
            <person name="Kamakura Y."/>
            <person name="Nakagawa Y."/>
            <person name="Tanasupawat S."/>
        </authorList>
    </citation>
    <scope>NUCLEOTIDE SEQUENCE [LARGE SCALE GENOMIC DNA]</scope>
    <source>
        <strain evidence="3 4">AVA-1</strain>
    </source>
</reference>
<gene>
    <name evidence="3" type="ORF">C7R54_19110</name>
</gene>
<organism evidence="3 4">
    <name type="scientific">Achromobacter aloeverae</name>
    <dbReference type="NCBI Taxonomy" id="1750518"/>
    <lineage>
        <taxon>Bacteria</taxon>
        <taxon>Pseudomonadati</taxon>
        <taxon>Pseudomonadota</taxon>
        <taxon>Betaproteobacteria</taxon>
        <taxon>Burkholderiales</taxon>
        <taxon>Alcaligenaceae</taxon>
        <taxon>Achromobacter</taxon>
    </lineage>
</organism>
<name>A0A4Q1HJ84_9BURK</name>
<evidence type="ECO:0000313" key="4">
    <source>
        <dbReference type="Proteomes" id="UP000290849"/>
    </source>
</evidence>
<dbReference type="CDD" id="cd01483">
    <property type="entry name" value="E1_enzyme_family"/>
    <property type="match status" value="1"/>
</dbReference>
<dbReference type="EMBL" id="PYAL01000005">
    <property type="protein sequence ID" value="RXN86994.1"/>
    <property type="molecule type" value="Genomic_DNA"/>
</dbReference>
<dbReference type="Gene3D" id="3.40.50.720">
    <property type="entry name" value="NAD(P)-binding Rossmann-like Domain"/>
    <property type="match status" value="1"/>
</dbReference>